<dbReference type="PROSITE" id="PS51898">
    <property type="entry name" value="TYR_RECOMBINASE"/>
    <property type="match status" value="1"/>
</dbReference>
<dbReference type="SUPFAM" id="SSF56349">
    <property type="entry name" value="DNA breaking-rejoining enzymes"/>
    <property type="match status" value="1"/>
</dbReference>
<dbReference type="Proteomes" id="UP000176005">
    <property type="component" value="Unassembled WGS sequence"/>
</dbReference>
<gene>
    <name evidence="4" type="ORF">AN218_05500</name>
</gene>
<dbReference type="InterPro" id="IPR050090">
    <property type="entry name" value="Tyrosine_recombinase_XerCD"/>
</dbReference>
<reference evidence="4 5" key="1">
    <citation type="journal article" date="2016" name="Front. Microbiol.">
        <title>Comparative Genomics Analysis of Streptomyces Species Reveals Their Adaptation to the Marine Environment and Their Diversity at the Genomic Level.</title>
        <authorList>
            <person name="Tian X."/>
            <person name="Zhang Z."/>
            <person name="Yang T."/>
            <person name="Chen M."/>
            <person name="Li J."/>
            <person name="Chen F."/>
            <person name="Yang J."/>
            <person name="Li W."/>
            <person name="Zhang B."/>
            <person name="Zhang Z."/>
            <person name="Wu J."/>
            <person name="Zhang C."/>
            <person name="Long L."/>
            <person name="Xiao J."/>
        </authorList>
    </citation>
    <scope>NUCLEOTIDE SEQUENCE [LARGE SCALE GENOMIC DNA]</scope>
    <source>
        <strain evidence="4 5">SCSIO 10429</strain>
    </source>
</reference>
<dbReference type="RefSeq" id="WP_070015475.1">
    <property type="nucleotide sequence ID" value="NZ_LJGW01000105.1"/>
</dbReference>
<dbReference type="GO" id="GO:0003677">
    <property type="term" value="F:DNA binding"/>
    <property type="evidence" value="ECO:0007669"/>
    <property type="project" value="InterPro"/>
</dbReference>
<evidence type="ECO:0000313" key="4">
    <source>
        <dbReference type="EMBL" id="OEV13037.1"/>
    </source>
</evidence>
<protein>
    <submittedName>
        <fullName evidence="4">Integrase</fullName>
    </submittedName>
</protein>
<dbReference type="GO" id="GO:0006310">
    <property type="term" value="P:DNA recombination"/>
    <property type="evidence" value="ECO:0007669"/>
    <property type="project" value="UniProtKB-KW"/>
</dbReference>
<feature type="region of interest" description="Disordered" evidence="2">
    <location>
        <begin position="305"/>
        <end position="336"/>
    </location>
</feature>
<accession>A0A1E7LA02</accession>
<keyword evidence="1" id="KW-0233">DNA recombination</keyword>
<dbReference type="PATRIC" id="fig|518642.10.peg.1396"/>
<evidence type="ECO:0000259" key="3">
    <source>
        <dbReference type="PROSITE" id="PS51898"/>
    </source>
</evidence>
<evidence type="ECO:0000256" key="2">
    <source>
        <dbReference type="SAM" id="MobiDB-lite"/>
    </source>
</evidence>
<evidence type="ECO:0000313" key="5">
    <source>
        <dbReference type="Proteomes" id="UP000176005"/>
    </source>
</evidence>
<feature type="compositionally biased region" description="Basic and acidic residues" evidence="2">
    <location>
        <begin position="316"/>
        <end position="334"/>
    </location>
</feature>
<sequence length="464" mass="51958">MKSYKVSVWKLSTNRTTKKPTYLVRWSVDGRTFSESHKTKALADRFRAKLLRALDKGEPFDTVTGLPDSLRSGKTALSLLELAVKYVDHRWPDASAKQRDSMTDALAVAVPALTKAARGRPEPTVVRRALRSYVLPTPRRERERPEEVAAAVRWLERASLPVAELTDIDRVHALVDALGRKLDGKPAANQTYRRRRAVTYNALAYAVELELLSANPLDKARRKREQQPVQEVDSRVVVNPRQARELLTACTYVGGFERASGRRLRAFFGCLYYAATRPGEALGLRRSDCELPTTGWGRITVEETRPSVGKSWTDSGEAHDRRGLKQRSPGEVRRVPIPPPLVRMLNEHLEDFGAAEDGRIFASERGNVVASSSYYRVWRQARELALMPEQVSSVLAAKPYDLRHACVSQWLNSGVPAPEVARRAGHSVEVLLKIYAKCIDGQEAEMNDRIMKGLGDDETGILLV</sequence>
<dbReference type="Gene3D" id="1.10.443.10">
    <property type="entry name" value="Intergrase catalytic core"/>
    <property type="match status" value="1"/>
</dbReference>
<dbReference type="PANTHER" id="PTHR30349:SF64">
    <property type="entry name" value="PROPHAGE INTEGRASE INTD-RELATED"/>
    <property type="match status" value="1"/>
</dbReference>
<dbReference type="InterPro" id="IPR013762">
    <property type="entry name" value="Integrase-like_cat_sf"/>
</dbReference>
<keyword evidence="5" id="KW-1185">Reference proteome</keyword>
<dbReference type="CDD" id="cd01189">
    <property type="entry name" value="INT_ICEBs1_C_like"/>
    <property type="match status" value="1"/>
</dbReference>
<organism evidence="4 5">
    <name type="scientific">Streptomyces nanshensis</name>
    <dbReference type="NCBI Taxonomy" id="518642"/>
    <lineage>
        <taxon>Bacteria</taxon>
        <taxon>Bacillati</taxon>
        <taxon>Actinomycetota</taxon>
        <taxon>Actinomycetes</taxon>
        <taxon>Kitasatosporales</taxon>
        <taxon>Streptomycetaceae</taxon>
        <taxon>Streptomyces</taxon>
    </lineage>
</organism>
<dbReference type="GO" id="GO:0015074">
    <property type="term" value="P:DNA integration"/>
    <property type="evidence" value="ECO:0007669"/>
    <property type="project" value="InterPro"/>
</dbReference>
<comment type="caution">
    <text evidence="4">The sequence shown here is derived from an EMBL/GenBank/DDBJ whole genome shotgun (WGS) entry which is preliminary data.</text>
</comment>
<dbReference type="EMBL" id="LJGW01000105">
    <property type="protein sequence ID" value="OEV13037.1"/>
    <property type="molecule type" value="Genomic_DNA"/>
</dbReference>
<dbReference type="PANTHER" id="PTHR30349">
    <property type="entry name" value="PHAGE INTEGRASE-RELATED"/>
    <property type="match status" value="1"/>
</dbReference>
<dbReference type="AlphaFoldDB" id="A0A1E7LA02"/>
<dbReference type="InterPro" id="IPR002104">
    <property type="entry name" value="Integrase_catalytic"/>
</dbReference>
<dbReference type="Pfam" id="PF00589">
    <property type="entry name" value="Phage_integrase"/>
    <property type="match status" value="1"/>
</dbReference>
<evidence type="ECO:0000256" key="1">
    <source>
        <dbReference type="ARBA" id="ARBA00023172"/>
    </source>
</evidence>
<name>A0A1E7LA02_9ACTN</name>
<dbReference type="InterPro" id="IPR011010">
    <property type="entry name" value="DNA_brk_join_enz"/>
</dbReference>
<proteinExistence type="predicted"/>
<feature type="domain" description="Tyr recombinase" evidence="3">
    <location>
        <begin position="233"/>
        <end position="448"/>
    </location>
</feature>